<proteinExistence type="predicted"/>
<name>A0ACD5XLK8_AVESA</name>
<evidence type="ECO:0000313" key="2">
    <source>
        <dbReference type="Proteomes" id="UP001732700"/>
    </source>
</evidence>
<accession>A0ACD5XLK8</accession>
<reference evidence="1" key="2">
    <citation type="submission" date="2025-09" db="UniProtKB">
        <authorList>
            <consortium name="EnsemblPlants"/>
        </authorList>
    </citation>
    <scope>IDENTIFICATION</scope>
</reference>
<reference evidence="1" key="1">
    <citation type="submission" date="2021-05" db="EMBL/GenBank/DDBJ databases">
        <authorList>
            <person name="Scholz U."/>
            <person name="Mascher M."/>
            <person name="Fiebig A."/>
        </authorList>
    </citation>
    <scope>NUCLEOTIDE SEQUENCE [LARGE SCALE GENOMIC DNA]</scope>
</reference>
<evidence type="ECO:0000313" key="1">
    <source>
        <dbReference type="EnsemblPlants" id="AVESA.00010b.r2.5AG0813220.1.CDS"/>
    </source>
</evidence>
<sequence>MFSPSSPSPAAMSPQREHVERIRRERFFIGRGERNPLAEDMHQAVTYLSQELYSKDVHFLMELIQNAEDNEYPSDVAPSLEFVMTPKDITSSGIGFKSVFLVSHQPHIFSNGYRIKFNEEPCSECDIGYIVPEWVESTPSLSDVHEIYGPSNVLPTTIIILPLKSEKVDAVKQQLSSIHPETLLFLTKIRQLSVREDSFDPNCSTINEISISSEKNYQLRKNVHAESYTLHLSAQENNKEEECGYYLWRQKFPVQPENRVDKCAEIDEWVITLAFPHGQRLSCEKQLPPGVFAFLPTDMLTNFPFIIQADFLLASSRETILFDSMWNKGILECVPSAFLSAFVALVKSRSASSAMSLPSMFNFLPVHPSHIPLLEPIRSGIKDKVIAEDVMPCESCTLQKLFCKPGEVGRLKPEFWSIVKKAQKSGVDLKNLSTHGTYVLSCHFDKSTYDSVLQFLGVQNVSPEWYVRCIEGSNLVKEVPEELYLDILTFVAVNWDNFFCGTSMKSIPLLKYVDNSGALSLWSITRASQLDDRLCIASKNKYISWLISWNQEFPLSKRFFLPLNTQKALEDCSMKTVVTNWLQLIARVQSISVYSYGLATVNVLNNERRSIVTFAHFLYHSFEMGHIESHHLADLCRTMPIIDNYGKVVRTKENIVVPAKGSKWIGLMGTNPWPSEKYVVLAAEYKSPGNFAGNSTPESKLLEFLGKHLQVSDVPFIHPPDASFPTVSSQLTVENALLLLEWLKNLKSSGVKLPMKFLNCITKGSWLMTSAGYKPPSESFMSSEGWAGLLQTGSSFIDIPMIDQQFYRNNLHMYKQELELIGVRFEFQEACTYIGSHLMSISASNMLTRQNVYSLLQLIRFLQENHLPTGDITNCVKVGQWMKSNLGYRSPVGCLVYDSSWALASCISSLPFLDIQFYGKDILTYKPELELLGVLVGFKDNYKVVVDNFKFSSKHINSDTTILILKCIRYVTSCDDFIAKLKDLKWIMTNVGFCAPNESFLVDSKWECLLNVFDEVPSIDFGFYGSEISSYQEELKKVGLIAGFMEASKEIARLFRQMVSKSSLTKANVLALLSSYRQLRSHEPCPAEIFNCLRNEKWLHTLLGFRCPSNAILFHEAWNSLSPIASLPFINDGDSGYGLGMGIYEYKDELKELGVVVDVKVGARFVMMDLNIPNNFTAMTVDTVFSLLECIRSWISCKQEIPEEFLEKIDKKWLKTTMGYKCPKECILFDLKHSSICMEDGPFIDETFYGSDITLFKDVLKVIGVTVNLEKGCDLVAHHLKVHSLIGTISRIYIYLMECNWKPRNNASNWIWIPNGSGSGEWVSSVSCVLHDRDNLFGLQLHVLDKYYNKKVLSFFAVVLGVRHSPNAEDYCKLWSTWETSVSELTVADCSAFWGFFLENWTKSTENNVSSCFQKVPVCTDGNIILSKKEDIFIPDDLLLKDLFDKLPQESLFIWYPPATSLPCISRARRLQEVNASAVVNYGLLQIVIAFLANLALDISAPQRHKMASYLLNVTILETDEPITVGYSVRLSSGRAVDVKASRMLRWEREKGQLFIQKRKEVPLPEKEEETRRILPCNRRILLKVGDIPGYAYAAS</sequence>
<keyword evidence="2" id="KW-1185">Reference proteome</keyword>
<organism evidence="1 2">
    <name type="scientific">Avena sativa</name>
    <name type="common">Oat</name>
    <dbReference type="NCBI Taxonomy" id="4498"/>
    <lineage>
        <taxon>Eukaryota</taxon>
        <taxon>Viridiplantae</taxon>
        <taxon>Streptophyta</taxon>
        <taxon>Embryophyta</taxon>
        <taxon>Tracheophyta</taxon>
        <taxon>Spermatophyta</taxon>
        <taxon>Magnoliopsida</taxon>
        <taxon>Liliopsida</taxon>
        <taxon>Poales</taxon>
        <taxon>Poaceae</taxon>
        <taxon>BOP clade</taxon>
        <taxon>Pooideae</taxon>
        <taxon>Poodae</taxon>
        <taxon>Poeae</taxon>
        <taxon>Poeae Chloroplast Group 1 (Aveneae type)</taxon>
        <taxon>Aveninae</taxon>
        <taxon>Avena</taxon>
    </lineage>
</organism>
<protein>
    <submittedName>
        <fullName evidence="1">Uncharacterized protein</fullName>
    </submittedName>
</protein>
<dbReference type="EnsemblPlants" id="AVESA.00010b.r2.5AG0813220.1">
    <property type="protein sequence ID" value="AVESA.00010b.r2.5AG0813220.1.CDS"/>
    <property type="gene ID" value="AVESA.00010b.r2.5AG0813220"/>
</dbReference>
<dbReference type="Proteomes" id="UP001732700">
    <property type="component" value="Chromosome 5A"/>
</dbReference>